<reference evidence="8 9" key="1">
    <citation type="journal article" date="2011" name="Nature">
        <title>A high-resolution map of human evolutionary constraint using 29 mammals.</title>
        <authorList>
            <person name="Lindblad-Toh K."/>
            <person name="Garber M."/>
            <person name="Zuk O."/>
            <person name="Lin M.F."/>
            <person name="Parker B.J."/>
            <person name="Washietl S."/>
            <person name="Kheradpour P."/>
            <person name="Ernst J."/>
            <person name="Jordan G."/>
            <person name="Mauceli E."/>
            <person name="Ward L.D."/>
            <person name="Lowe C.B."/>
            <person name="Holloway A.K."/>
            <person name="Clamp M."/>
            <person name="Gnerre S."/>
            <person name="Alfoldi J."/>
            <person name="Beal K."/>
            <person name="Chang J."/>
            <person name="Clawson H."/>
            <person name="Cuff J."/>
            <person name="Di Palma F."/>
            <person name="Fitzgerald S."/>
            <person name="Flicek P."/>
            <person name="Guttman M."/>
            <person name="Hubisz M.J."/>
            <person name="Jaffe D.B."/>
            <person name="Jungreis I."/>
            <person name="Kent W.J."/>
            <person name="Kostka D."/>
            <person name="Lara M."/>
            <person name="Martins A.L."/>
            <person name="Massingham T."/>
            <person name="Moltke I."/>
            <person name="Raney B.J."/>
            <person name="Rasmussen M.D."/>
            <person name="Robinson J."/>
            <person name="Stark A."/>
            <person name="Vilella A.J."/>
            <person name="Wen J."/>
            <person name="Xie X."/>
            <person name="Zody M.C."/>
            <person name="Baldwin J."/>
            <person name="Bloom T."/>
            <person name="Chin C.W."/>
            <person name="Heiman D."/>
            <person name="Nicol R."/>
            <person name="Nusbaum C."/>
            <person name="Young S."/>
            <person name="Wilkinson J."/>
            <person name="Worley K.C."/>
            <person name="Kovar C.L."/>
            <person name="Muzny D.M."/>
            <person name="Gibbs R.A."/>
            <person name="Cree A."/>
            <person name="Dihn H.H."/>
            <person name="Fowler G."/>
            <person name="Jhangiani S."/>
            <person name="Joshi V."/>
            <person name="Lee S."/>
            <person name="Lewis L.R."/>
            <person name="Nazareth L.V."/>
            <person name="Okwuonu G."/>
            <person name="Santibanez J."/>
            <person name="Warren W.C."/>
            <person name="Mardis E.R."/>
            <person name="Weinstock G.M."/>
            <person name="Wilson R.K."/>
            <person name="Delehaunty K."/>
            <person name="Dooling D."/>
            <person name="Fronik C."/>
            <person name="Fulton L."/>
            <person name="Fulton B."/>
            <person name="Graves T."/>
            <person name="Minx P."/>
            <person name="Sodergren E."/>
            <person name="Birney E."/>
            <person name="Margulies E.H."/>
            <person name="Herrero J."/>
            <person name="Green E.D."/>
            <person name="Haussler D."/>
            <person name="Siepel A."/>
            <person name="Goldman N."/>
            <person name="Pollard K.S."/>
            <person name="Pedersen J.S."/>
            <person name="Lander E.S."/>
            <person name="Kellis M."/>
        </authorList>
    </citation>
    <scope>NUCLEOTIDE SEQUENCE [LARGE SCALE GENOMIC DNA]</scope>
    <source>
        <strain evidence="8 9">Thorbecke inbred</strain>
    </source>
</reference>
<keyword evidence="9" id="KW-1185">Reference proteome</keyword>
<dbReference type="InterPro" id="IPR036179">
    <property type="entry name" value="Ig-like_dom_sf"/>
</dbReference>
<keyword evidence="1 6" id="KW-0732">Signal</keyword>
<feature type="domain" description="Ig-like" evidence="7">
    <location>
        <begin position="153"/>
        <end position="238"/>
    </location>
</feature>
<dbReference type="InterPro" id="IPR051755">
    <property type="entry name" value="Ig-like_CS_Receptor"/>
</dbReference>
<dbReference type="GeneTree" id="ENSGT00960000186656"/>
<proteinExistence type="predicted"/>
<dbReference type="PROSITE" id="PS50835">
    <property type="entry name" value="IG_LIKE"/>
    <property type="match status" value="2"/>
</dbReference>
<evidence type="ECO:0000256" key="1">
    <source>
        <dbReference type="ARBA" id="ARBA00022729"/>
    </source>
</evidence>
<dbReference type="PROSITE" id="PS51257">
    <property type="entry name" value="PROKAR_LIPOPROTEIN"/>
    <property type="match status" value="1"/>
</dbReference>
<protein>
    <submittedName>
        <fullName evidence="8">Signal regulatory protein beta 2</fullName>
    </submittedName>
</protein>
<evidence type="ECO:0000313" key="9">
    <source>
        <dbReference type="Proteomes" id="UP000001811"/>
    </source>
</evidence>
<dbReference type="AlphaFoldDB" id="A0A5F9CRI1"/>
<keyword evidence="3" id="KW-0325">Glycoprotein</keyword>
<evidence type="ECO:0000256" key="6">
    <source>
        <dbReference type="SAM" id="SignalP"/>
    </source>
</evidence>
<dbReference type="Ensembl" id="ENSOCUT00000044600.1">
    <property type="protein sequence ID" value="ENSOCUP00000036114.1"/>
    <property type="gene ID" value="ENSOCUG00000012752.4"/>
</dbReference>
<dbReference type="SMR" id="A0A5F9CRI1"/>
<evidence type="ECO:0000256" key="3">
    <source>
        <dbReference type="ARBA" id="ARBA00023180"/>
    </source>
</evidence>
<dbReference type="FunFam" id="2.60.40.10:FF:000295">
    <property type="entry name" value="Tyrosine-protein phosphatase non-receptor type substrate 1"/>
    <property type="match status" value="1"/>
</dbReference>
<evidence type="ECO:0000256" key="2">
    <source>
        <dbReference type="ARBA" id="ARBA00023157"/>
    </source>
</evidence>
<dbReference type="InterPro" id="IPR003599">
    <property type="entry name" value="Ig_sub"/>
</dbReference>
<evidence type="ECO:0000256" key="4">
    <source>
        <dbReference type="ARBA" id="ARBA00023319"/>
    </source>
</evidence>
<dbReference type="STRING" id="9986.ENSOCUP00000036114"/>
<feature type="signal peptide" evidence="6">
    <location>
        <begin position="1"/>
        <end position="28"/>
    </location>
</feature>
<feature type="domain" description="Ig-like" evidence="7">
    <location>
        <begin position="11"/>
        <end position="138"/>
    </location>
</feature>
<dbReference type="SMART" id="SM00408">
    <property type="entry name" value="IGc2"/>
    <property type="match status" value="2"/>
</dbReference>
<reference evidence="8" key="2">
    <citation type="submission" date="2025-08" db="UniProtKB">
        <authorList>
            <consortium name="Ensembl"/>
        </authorList>
    </citation>
    <scope>IDENTIFICATION</scope>
    <source>
        <strain evidence="8">Thorbecke</strain>
    </source>
</reference>
<dbReference type="SUPFAM" id="SSF48726">
    <property type="entry name" value="Immunoglobulin"/>
    <property type="match status" value="2"/>
</dbReference>
<name>A0A5F9CRI1_RABIT</name>
<evidence type="ECO:0000259" key="7">
    <source>
        <dbReference type="PROSITE" id="PS50835"/>
    </source>
</evidence>
<reference evidence="8" key="3">
    <citation type="submission" date="2025-09" db="UniProtKB">
        <authorList>
            <consortium name="Ensembl"/>
        </authorList>
    </citation>
    <scope>IDENTIFICATION</scope>
    <source>
        <strain evidence="8">Thorbecke</strain>
    </source>
</reference>
<evidence type="ECO:0000313" key="8">
    <source>
        <dbReference type="Ensembl" id="ENSOCUP00000036114.1"/>
    </source>
</evidence>
<gene>
    <name evidence="8" type="primary">SIRPB2</name>
</gene>
<dbReference type="SMART" id="SM00409">
    <property type="entry name" value="IG"/>
    <property type="match status" value="2"/>
</dbReference>
<dbReference type="Proteomes" id="UP000001811">
    <property type="component" value="Chromosome 4"/>
</dbReference>
<dbReference type="Gene3D" id="2.60.40.10">
    <property type="entry name" value="Immunoglobulins"/>
    <property type="match status" value="2"/>
</dbReference>
<feature type="region of interest" description="Disordered" evidence="5">
    <location>
        <begin position="284"/>
        <end position="346"/>
    </location>
</feature>
<sequence>MPRATHLTCSPPCSLLLLQLLVLSGACAQSKGSEWQVLQPEGPMLVAEGGRLLLRCVVLGSCVGNMIKWVKVSSHDQQDVYNFKHGSFPGVTPLTQQTPGPLDCDYSIYIHNVTREHTGTYHCVGVDSLGERSEKQLEEGTSVRVRGTRDPKPDLWLIQPQELVLVAPGDNAFLNCTALGDGPPGPMRWFRGAGLSREAIYNFQGISHPNITAVRASNNDFSILLQGVSTEQAGTYYCVKFQRKPNRQYLSGPGTRLRVKEPTAPEDAELNRGRAVREAPMGECACPRGSSQTPQMGDHGELGRGKGMAPDSWGSSATQKVPRAPSQLHNRNQENGGVRAWSKRRF</sequence>
<dbReference type="InterPro" id="IPR013783">
    <property type="entry name" value="Ig-like_fold"/>
</dbReference>
<dbReference type="Bgee" id="ENSOCUG00000012752">
    <property type="expression patterns" value="Expressed in blood and 14 other cell types or tissues"/>
</dbReference>
<organism evidence="8 9">
    <name type="scientific">Oryctolagus cuniculus</name>
    <name type="common">Rabbit</name>
    <dbReference type="NCBI Taxonomy" id="9986"/>
    <lineage>
        <taxon>Eukaryota</taxon>
        <taxon>Metazoa</taxon>
        <taxon>Chordata</taxon>
        <taxon>Craniata</taxon>
        <taxon>Vertebrata</taxon>
        <taxon>Euteleostomi</taxon>
        <taxon>Mammalia</taxon>
        <taxon>Eutheria</taxon>
        <taxon>Euarchontoglires</taxon>
        <taxon>Glires</taxon>
        <taxon>Lagomorpha</taxon>
        <taxon>Leporidae</taxon>
        <taxon>Oryctolagus</taxon>
    </lineage>
</organism>
<dbReference type="Pfam" id="PF07686">
    <property type="entry name" value="V-set"/>
    <property type="match status" value="2"/>
</dbReference>
<dbReference type="InterPro" id="IPR013106">
    <property type="entry name" value="Ig_V-set"/>
</dbReference>
<keyword evidence="2" id="KW-1015">Disulfide bond</keyword>
<dbReference type="PANTHER" id="PTHR19971">
    <property type="entry name" value="SIGNAL-REGULATORY PROTEIN BETA"/>
    <property type="match status" value="1"/>
</dbReference>
<feature type="chain" id="PRO_5023900408" evidence="6">
    <location>
        <begin position="29"/>
        <end position="346"/>
    </location>
</feature>
<accession>A0A5F9CRI1</accession>
<keyword evidence="4" id="KW-0393">Immunoglobulin domain</keyword>
<dbReference type="InParanoid" id="A0A5F9CRI1"/>
<dbReference type="InterPro" id="IPR007110">
    <property type="entry name" value="Ig-like_dom"/>
</dbReference>
<dbReference type="InterPro" id="IPR003598">
    <property type="entry name" value="Ig_sub2"/>
</dbReference>
<evidence type="ECO:0000256" key="5">
    <source>
        <dbReference type="SAM" id="MobiDB-lite"/>
    </source>
</evidence>
<dbReference type="EMBL" id="AAGW02060567">
    <property type="status" value="NOT_ANNOTATED_CDS"/>
    <property type="molecule type" value="Genomic_DNA"/>
</dbReference>